<dbReference type="OrthoDB" id="438495at2759"/>
<evidence type="ECO:0000313" key="13">
    <source>
        <dbReference type="Proteomes" id="UP000324222"/>
    </source>
</evidence>
<dbReference type="SUPFAM" id="SSF103481">
    <property type="entry name" value="Multidrug resistance efflux transporter EmrE"/>
    <property type="match status" value="1"/>
</dbReference>
<sequence>MGGAKLELQSHSCTTSGGKVAKSKSHLEKLKLHPALFPWEVYGRGMMLSAAGFCGVQVVLTLVTLHGALLAVTVTTCRKAITICLSFIFFSKPFTIQYIWGGLLVIAGVYLNIYGKKNKGTTFLVSLQQLYMAVQRSLGPKGHVTGFFQCCHDVVVVVSVSPWVPHLSQVKCHCTMLMVYLPSCGLQEGE</sequence>
<protein>
    <recommendedName>
        <fullName evidence="7">Adenosine 3'-phospho 5'-phosphosulfate transporter 2</fullName>
    </recommendedName>
    <alternativeName>
        <fullName evidence="8">PAPS transporter 2</fullName>
    </alternativeName>
    <alternativeName>
        <fullName evidence="9">Solute carrier family 35 member B3 homolog</fullName>
    </alternativeName>
</protein>
<evidence type="ECO:0000256" key="1">
    <source>
        <dbReference type="ARBA" id="ARBA00004653"/>
    </source>
</evidence>
<keyword evidence="6 11" id="KW-0472">Membrane</keyword>
<dbReference type="EMBL" id="VSRR010008242">
    <property type="protein sequence ID" value="MPC48353.1"/>
    <property type="molecule type" value="Genomic_DNA"/>
</dbReference>
<evidence type="ECO:0000313" key="12">
    <source>
        <dbReference type="EMBL" id="MPC48353.1"/>
    </source>
</evidence>
<dbReference type="AlphaFoldDB" id="A0A5B7FTS5"/>
<evidence type="ECO:0000256" key="3">
    <source>
        <dbReference type="ARBA" id="ARBA00022448"/>
    </source>
</evidence>
<evidence type="ECO:0000256" key="2">
    <source>
        <dbReference type="ARBA" id="ARBA00010694"/>
    </source>
</evidence>
<evidence type="ECO:0000256" key="11">
    <source>
        <dbReference type="SAM" id="Phobius"/>
    </source>
</evidence>
<evidence type="ECO:0000256" key="4">
    <source>
        <dbReference type="ARBA" id="ARBA00022692"/>
    </source>
</evidence>
<dbReference type="Pfam" id="PF08449">
    <property type="entry name" value="UAA"/>
    <property type="match status" value="1"/>
</dbReference>
<keyword evidence="5 11" id="KW-1133">Transmembrane helix</keyword>
<feature type="transmembrane region" description="Helical" evidence="11">
    <location>
        <begin position="96"/>
        <end position="114"/>
    </location>
</feature>
<evidence type="ECO:0000256" key="7">
    <source>
        <dbReference type="ARBA" id="ARBA00039669"/>
    </source>
</evidence>
<dbReference type="PANTHER" id="PTHR10778:SF8">
    <property type="entry name" value="ADENOSINE 3'-PHOSPHO 5'-PHOSPHOSULFATE TRANSPORTER 2"/>
    <property type="match status" value="1"/>
</dbReference>
<keyword evidence="13" id="KW-1185">Reference proteome</keyword>
<keyword evidence="3" id="KW-0813">Transport</keyword>
<gene>
    <name evidence="12" type="primary">Papst2_1</name>
    <name evidence="12" type="ORF">E2C01_042124</name>
</gene>
<dbReference type="GO" id="GO:0046964">
    <property type="term" value="F:3'-phosphoadenosine 5'-phosphosulfate transmembrane transporter activity"/>
    <property type="evidence" value="ECO:0007669"/>
    <property type="project" value="TreeGrafter"/>
</dbReference>
<evidence type="ECO:0000256" key="9">
    <source>
        <dbReference type="ARBA" id="ARBA00042729"/>
    </source>
</evidence>
<keyword evidence="4 11" id="KW-0812">Transmembrane</keyword>
<evidence type="ECO:0000256" key="6">
    <source>
        <dbReference type="ARBA" id="ARBA00023136"/>
    </source>
</evidence>
<accession>A0A5B7FTS5</accession>
<dbReference type="GO" id="GO:0005789">
    <property type="term" value="C:endoplasmic reticulum membrane"/>
    <property type="evidence" value="ECO:0007669"/>
    <property type="project" value="TreeGrafter"/>
</dbReference>
<name>A0A5B7FTS5_PORTR</name>
<evidence type="ECO:0000256" key="10">
    <source>
        <dbReference type="SAM" id="MobiDB-lite"/>
    </source>
</evidence>
<feature type="region of interest" description="Disordered" evidence="10">
    <location>
        <begin position="1"/>
        <end position="20"/>
    </location>
</feature>
<dbReference type="PANTHER" id="PTHR10778">
    <property type="entry name" value="SOLUTE CARRIER FAMILY 35 MEMBER B"/>
    <property type="match status" value="1"/>
</dbReference>
<reference evidence="12 13" key="1">
    <citation type="submission" date="2019-05" db="EMBL/GenBank/DDBJ databases">
        <title>Another draft genome of Portunus trituberculatus and its Hox gene families provides insights of decapod evolution.</title>
        <authorList>
            <person name="Jeong J.-H."/>
            <person name="Song I."/>
            <person name="Kim S."/>
            <person name="Choi T."/>
            <person name="Kim D."/>
            <person name="Ryu S."/>
            <person name="Kim W."/>
        </authorList>
    </citation>
    <scope>NUCLEOTIDE SEQUENCE [LARGE SCALE GENOMIC DNA]</scope>
    <source>
        <tissue evidence="12">Muscle</tissue>
    </source>
</reference>
<proteinExistence type="inferred from homology"/>
<evidence type="ECO:0000256" key="5">
    <source>
        <dbReference type="ARBA" id="ARBA00022989"/>
    </source>
</evidence>
<dbReference type="InterPro" id="IPR037185">
    <property type="entry name" value="EmrE-like"/>
</dbReference>
<evidence type="ECO:0000256" key="8">
    <source>
        <dbReference type="ARBA" id="ARBA00041866"/>
    </source>
</evidence>
<dbReference type="GO" id="GO:0000139">
    <property type="term" value="C:Golgi membrane"/>
    <property type="evidence" value="ECO:0007669"/>
    <property type="project" value="UniProtKB-SubCell"/>
</dbReference>
<organism evidence="12 13">
    <name type="scientific">Portunus trituberculatus</name>
    <name type="common">Swimming crab</name>
    <name type="synonym">Neptunus trituberculatus</name>
    <dbReference type="NCBI Taxonomy" id="210409"/>
    <lineage>
        <taxon>Eukaryota</taxon>
        <taxon>Metazoa</taxon>
        <taxon>Ecdysozoa</taxon>
        <taxon>Arthropoda</taxon>
        <taxon>Crustacea</taxon>
        <taxon>Multicrustacea</taxon>
        <taxon>Malacostraca</taxon>
        <taxon>Eumalacostraca</taxon>
        <taxon>Eucarida</taxon>
        <taxon>Decapoda</taxon>
        <taxon>Pleocyemata</taxon>
        <taxon>Brachyura</taxon>
        <taxon>Eubrachyura</taxon>
        <taxon>Portunoidea</taxon>
        <taxon>Portunidae</taxon>
        <taxon>Portuninae</taxon>
        <taxon>Portunus</taxon>
    </lineage>
</organism>
<comment type="caution">
    <text evidence="12">The sequence shown here is derived from an EMBL/GenBank/DDBJ whole genome shotgun (WGS) entry which is preliminary data.</text>
</comment>
<dbReference type="Proteomes" id="UP000324222">
    <property type="component" value="Unassembled WGS sequence"/>
</dbReference>
<comment type="subcellular location">
    <subcellularLocation>
        <location evidence="1">Golgi apparatus membrane</location>
        <topology evidence="1">Multi-pass membrane protein</topology>
    </subcellularLocation>
</comment>
<comment type="similarity">
    <text evidence="2">Belongs to the nucleotide-sugar transporter family. SLC35B subfamily.</text>
</comment>
<dbReference type="InterPro" id="IPR013657">
    <property type="entry name" value="SCL35B1-4/HUT1"/>
</dbReference>